<dbReference type="Proteomes" id="UP000222916">
    <property type="component" value="Chromosome"/>
</dbReference>
<organism evidence="1 2">
    <name type="scientific">Aeromonas salmonicida subsp. pectinolytica 34mel</name>
    <dbReference type="NCBI Taxonomy" id="1324960"/>
    <lineage>
        <taxon>Bacteria</taxon>
        <taxon>Pseudomonadati</taxon>
        <taxon>Pseudomonadota</taxon>
        <taxon>Gammaproteobacteria</taxon>
        <taxon>Aeromonadales</taxon>
        <taxon>Aeromonadaceae</taxon>
        <taxon>Aeromonas</taxon>
    </lineage>
</organism>
<protein>
    <submittedName>
        <fullName evidence="1">Uncharacterized protein</fullName>
    </submittedName>
</protein>
<proteinExistence type="predicted"/>
<sequence>MCGLYRLKILFHEYQSLDFKCISSYPTGNAPFHPALILSLLIHCRCNPNQRKKAALRGGPSCIPSHAPT</sequence>
<evidence type="ECO:0000313" key="1">
    <source>
        <dbReference type="EMBL" id="ATP11331.1"/>
    </source>
</evidence>
<name>A0A2D1QLU3_AERSA</name>
<dbReference type="AlphaFoldDB" id="A0A2D1QLU3"/>
<reference evidence="2" key="1">
    <citation type="journal article" date="2018" name="BMC Genomics">
        <title>The complete and fully assembled genome sequence of Aeromonas salmonicida subsp. pectinolytica and its comparative analysis with other Aeromonas species: investigation of the mobilome in environmental and pathogenic strains.</title>
        <authorList>
            <person name="Pfeiffer F."/>
            <person name="Zamora-Lagos M.A."/>
            <person name="Blettinger M."/>
            <person name="Yeroslaviz A."/>
            <person name="Dahl A."/>
            <person name="Gruber S."/>
            <person name="Habermann B.H."/>
        </authorList>
    </citation>
    <scope>NUCLEOTIDE SEQUENCE [LARGE SCALE GENOMIC DNA]</scope>
    <source>
        <strain evidence="2">34mel</strain>
    </source>
</reference>
<accession>A0A2D1QLU3</accession>
<evidence type="ECO:0000313" key="2">
    <source>
        <dbReference type="Proteomes" id="UP000222916"/>
    </source>
</evidence>
<dbReference type="EMBL" id="CP022426">
    <property type="protein sequence ID" value="ATP11331.1"/>
    <property type="molecule type" value="Genomic_DNA"/>
</dbReference>
<gene>
    <name evidence="1" type="ORF">Asalp_42620</name>
</gene>